<reference evidence="4 5" key="1">
    <citation type="submission" date="2021-06" db="EMBL/GenBank/DDBJ databases">
        <title>Faecalicatena sp. nov. isolated from porcine feces.</title>
        <authorList>
            <person name="Oh B.S."/>
            <person name="Lee J.H."/>
        </authorList>
    </citation>
    <scope>NUCLEOTIDE SEQUENCE [LARGE SCALE GENOMIC DNA]</scope>
    <source>
        <strain evidence="4 5">AGMB00832</strain>
    </source>
</reference>
<evidence type="ECO:0000256" key="2">
    <source>
        <dbReference type="SAM" id="Phobius"/>
    </source>
</evidence>
<feature type="domain" description="FHA" evidence="3">
    <location>
        <begin position="100"/>
        <end position="155"/>
    </location>
</feature>
<dbReference type="Pfam" id="PF00498">
    <property type="entry name" value="FHA"/>
    <property type="match status" value="1"/>
</dbReference>
<dbReference type="EMBL" id="JABACJ020000010">
    <property type="protein sequence ID" value="MBU3876502.1"/>
    <property type="molecule type" value="Genomic_DNA"/>
</dbReference>
<feature type="compositionally biased region" description="Acidic residues" evidence="1">
    <location>
        <begin position="39"/>
        <end position="53"/>
    </location>
</feature>
<evidence type="ECO:0000313" key="4">
    <source>
        <dbReference type="EMBL" id="MBU3876502.1"/>
    </source>
</evidence>
<dbReference type="PROSITE" id="PS50006">
    <property type="entry name" value="FHA_DOMAIN"/>
    <property type="match status" value="1"/>
</dbReference>
<dbReference type="Proteomes" id="UP000723714">
    <property type="component" value="Unassembled WGS sequence"/>
</dbReference>
<dbReference type="InterPro" id="IPR000253">
    <property type="entry name" value="FHA_dom"/>
</dbReference>
<keyword evidence="5" id="KW-1185">Reference proteome</keyword>
<dbReference type="CDD" id="cd00060">
    <property type="entry name" value="FHA"/>
    <property type="match status" value="1"/>
</dbReference>
<comment type="caution">
    <text evidence="4">The sequence shown here is derived from an EMBL/GenBank/DDBJ whole genome shotgun (WGS) entry which is preliminary data.</text>
</comment>
<proteinExistence type="predicted"/>
<keyword evidence="2" id="KW-1133">Transmembrane helix</keyword>
<sequence length="184" mass="21592">MMYWIILIVLAVLILVTIIATIVTIVKERKDYKSYELDEEDDDIDDDIEEEDYEVRPPKRRKKQVQEEAPSSGGRKRRWKIILENTDTGEQYDFIFYDALGIGRTTKEVAFEEFLPLPDDRKVSKVHCSIVRSKDKLYLRDEGSKNHTYLNGRKIQKPILLQKQDIISIGETDLEVIKIMREAN</sequence>
<evidence type="ECO:0000313" key="5">
    <source>
        <dbReference type="Proteomes" id="UP000723714"/>
    </source>
</evidence>
<gene>
    <name evidence="4" type="ORF">HGO97_011835</name>
</gene>
<dbReference type="SMART" id="SM00240">
    <property type="entry name" value="FHA"/>
    <property type="match status" value="1"/>
</dbReference>
<evidence type="ECO:0000259" key="3">
    <source>
        <dbReference type="PROSITE" id="PS50006"/>
    </source>
</evidence>
<protein>
    <submittedName>
        <fullName evidence="4">FHA domain-containing protein</fullName>
    </submittedName>
</protein>
<keyword evidence="2" id="KW-0812">Transmembrane</keyword>
<feature type="transmembrane region" description="Helical" evidence="2">
    <location>
        <begin position="6"/>
        <end position="26"/>
    </location>
</feature>
<keyword evidence="2" id="KW-0472">Membrane</keyword>
<accession>A0ABS6D4I2</accession>
<name>A0ABS6D4I2_9FIRM</name>
<dbReference type="RefSeq" id="WP_216241906.1">
    <property type="nucleotide sequence ID" value="NZ_JABACJ020000010.1"/>
</dbReference>
<organism evidence="4 5">
    <name type="scientific">Faecalicatena faecalis</name>
    <dbReference type="NCBI Taxonomy" id="2726362"/>
    <lineage>
        <taxon>Bacteria</taxon>
        <taxon>Bacillati</taxon>
        <taxon>Bacillota</taxon>
        <taxon>Clostridia</taxon>
        <taxon>Lachnospirales</taxon>
        <taxon>Lachnospiraceae</taxon>
        <taxon>Faecalicatena</taxon>
    </lineage>
</organism>
<feature type="region of interest" description="Disordered" evidence="1">
    <location>
        <begin position="39"/>
        <end position="73"/>
    </location>
</feature>
<evidence type="ECO:0000256" key="1">
    <source>
        <dbReference type="SAM" id="MobiDB-lite"/>
    </source>
</evidence>